<gene>
    <name evidence="2" type="ORF">DPMN_031432</name>
</gene>
<sequence length="66" mass="7727">MKLLMTPKMISEFGGQRKGQNNDLTRQRSRKPEQLRLRSLMMQLLALSLLQVVFDAHGFRPTQWQA</sequence>
<organism evidence="2 3">
    <name type="scientific">Dreissena polymorpha</name>
    <name type="common">Zebra mussel</name>
    <name type="synonym">Mytilus polymorpha</name>
    <dbReference type="NCBI Taxonomy" id="45954"/>
    <lineage>
        <taxon>Eukaryota</taxon>
        <taxon>Metazoa</taxon>
        <taxon>Spiralia</taxon>
        <taxon>Lophotrochozoa</taxon>
        <taxon>Mollusca</taxon>
        <taxon>Bivalvia</taxon>
        <taxon>Autobranchia</taxon>
        <taxon>Heteroconchia</taxon>
        <taxon>Euheterodonta</taxon>
        <taxon>Imparidentia</taxon>
        <taxon>Neoheterodontei</taxon>
        <taxon>Myida</taxon>
        <taxon>Dreissenoidea</taxon>
        <taxon>Dreissenidae</taxon>
        <taxon>Dreissena</taxon>
    </lineage>
</organism>
<evidence type="ECO:0000313" key="3">
    <source>
        <dbReference type="Proteomes" id="UP000828390"/>
    </source>
</evidence>
<comment type="caution">
    <text evidence="2">The sequence shown here is derived from an EMBL/GenBank/DDBJ whole genome shotgun (WGS) entry which is preliminary data.</text>
</comment>
<keyword evidence="3" id="KW-1185">Reference proteome</keyword>
<name>A0A9D4RHC2_DREPO</name>
<dbReference type="AlphaFoldDB" id="A0A9D4RHC2"/>
<evidence type="ECO:0000256" key="1">
    <source>
        <dbReference type="SAM" id="MobiDB-lite"/>
    </source>
</evidence>
<feature type="region of interest" description="Disordered" evidence="1">
    <location>
        <begin position="1"/>
        <end position="31"/>
    </location>
</feature>
<dbReference type="EMBL" id="JAIWYP010000002">
    <property type="protein sequence ID" value="KAH3868289.1"/>
    <property type="molecule type" value="Genomic_DNA"/>
</dbReference>
<protein>
    <submittedName>
        <fullName evidence="2">Uncharacterized protein</fullName>
    </submittedName>
</protein>
<evidence type="ECO:0000313" key="2">
    <source>
        <dbReference type="EMBL" id="KAH3868289.1"/>
    </source>
</evidence>
<dbReference type="Proteomes" id="UP000828390">
    <property type="component" value="Unassembled WGS sequence"/>
</dbReference>
<reference evidence="2" key="2">
    <citation type="submission" date="2020-11" db="EMBL/GenBank/DDBJ databases">
        <authorList>
            <person name="McCartney M.A."/>
            <person name="Auch B."/>
            <person name="Kono T."/>
            <person name="Mallez S."/>
            <person name="Becker A."/>
            <person name="Gohl D.M."/>
            <person name="Silverstein K.A.T."/>
            <person name="Koren S."/>
            <person name="Bechman K.B."/>
            <person name="Herman A."/>
            <person name="Abrahante J.E."/>
            <person name="Garbe J."/>
        </authorList>
    </citation>
    <scope>NUCLEOTIDE SEQUENCE</scope>
    <source>
        <strain evidence="2">Duluth1</strain>
        <tissue evidence="2">Whole animal</tissue>
    </source>
</reference>
<accession>A0A9D4RHC2</accession>
<reference evidence="2" key="1">
    <citation type="journal article" date="2019" name="bioRxiv">
        <title>The Genome of the Zebra Mussel, Dreissena polymorpha: A Resource for Invasive Species Research.</title>
        <authorList>
            <person name="McCartney M.A."/>
            <person name="Auch B."/>
            <person name="Kono T."/>
            <person name="Mallez S."/>
            <person name="Zhang Y."/>
            <person name="Obille A."/>
            <person name="Becker A."/>
            <person name="Abrahante J.E."/>
            <person name="Garbe J."/>
            <person name="Badalamenti J.P."/>
            <person name="Herman A."/>
            <person name="Mangelson H."/>
            <person name="Liachko I."/>
            <person name="Sullivan S."/>
            <person name="Sone E.D."/>
            <person name="Koren S."/>
            <person name="Silverstein K.A.T."/>
            <person name="Beckman K.B."/>
            <person name="Gohl D.M."/>
        </authorList>
    </citation>
    <scope>NUCLEOTIDE SEQUENCE</scope>
    <source>
        <strain evidence="2">Duluth1</strain>
        <tissue evidence="2">Whole animal</tissue>
    </source>
</reference>
<proteinExistence type="predicted"/>